<dbReference type="Gene3D" id="3.30.390.10">
    <property type="entry name" value="Enolase-like, N-terminal domain"/>
    <property type="match status" value="1"/>
</dbReference>
<dbReference type="KEGG" id="cbei:LF65_05386"/>
<dbReference type="AlphaFoldDB" id="A0A0B5QUK2"/>
<keyword evidence="4" id="KW-0460">Magnesium</keyword>
<name>A0A0B5QUK2_CLOBE</name>
<dbReference type="InterPro" id="IPR013342">
    <property type="entry name" value="Mandelate_racemase_C"/>
</dbReference>
<proteinExistence type="inferred from homology"/>
<dbReference type="SUPFAM" id="SSF54826">
    <property type="entry name" value="Enolase N-terminal domain-like"/>
    <property type="match status" value="1"/>
</dbReference>
<dbReference type="STRING" id="1520.LF65_05386"/>
<dbReference type="SUPFAM" id="SSF51604">
    <property type="entry name" value="Enolase C-terminal domain-like"/>
    <property type="match status" value="1"/>
</dbReference>
<dbReference type="SMART" id="SM00922">
    <property type="entry name" value="MR_MLE"/>
    <property type="match status" value="1"/>
</dbReference>
<dbReference type="PANTHER" id="PTHR48080">
    <property type="entry name" value="D-GALACTONATE DEHYDRATASE-RELATED"/>
    <property type="match status" value="1"/>
</dbReference>
<protein>
    <submittedName>
        <fullName evidence="6">2-dehydro-3-deoxy-6-phosphogalactonate aldolase</fullName>
    </submittedName>
</protein>
<dbReference type="RefSeq" id="WP_041900355.1">
    <property type="nucleotide sequence ID" value="NZ_CP010086.2"/>
</dbReference>
<dbReference type="PANTHER" id="PTHR48080:SF6">
    <property type="entry name" value="STARVATION-SENSING PROTEIN RSPA"/>
    <property type="match status" value="1"/>
</dbReference>
<dbReference type="EMBL" id="CP010086">
    <property type="protein sequence ID" value="AJH01907.1"/>
    <property type="molecule type" value="Genomic_DNA"/>
</dbReference>
<evidence type="ECO:0000313" key="6">
    <source>
        <dbReference type="EMBL" id="AJH01907.1"/>
    </source>
</evidence>
<dbReference type="PROSITE" id="PS00908">
    <property type="entry name" value="MR_MLE_1"/>
    <property type="match status" value="1"/>
</dbReference>
<dbReference type="Pfam" id="PF13378">
    <property type="entry name" value="MR_MLE_C"/>
    <property type="match status" value="1"/>
</dbReference>
<dbReference type="FunFam" id="3.20.20.120:FF:000011">
    <property type="entry name" value="D-galactonate dehydratase family member VSWAT3_13707"/>
    <property type="match status" value="1"/>
</dbReference>
<dbReference type="InterPro" id="IPR013341">
    <property type="entry name" value="Mandelate_racemase_N_dom"/>
</dbReference>
<dbReference type="InterPro" id="IPR029065">
    <property type="entry name" value="Enolase_C-like"/>
</dbReference>
<dbReference type="SFLD" id="SFLDG00033">
    <property type="entry name" value="mannonate_dehydratase"/>
    <property type="match status" value="1"/>
</dbReference>
<dbReference type="InterPro" id="IPR036849">
    <property type="entry name" value="Enolase-like_C_sf"/>
</dbReference>
<dbReference type="InterPro" id="IPR029017">
    <property type="entry name" value="Enolase-like_N"/>
</dbReference>
<feature type="domain" description="Mandelate racemase/muconate lactonizing enzyme C-terminal" evidence="5">
    <location>
        <begin position="132"/>
        <end position="252"/>
    </location>
</feature>
<comment type="function">
    <text evidence="1">Has no detectable activity with D-mannonate and with a panel of 70 other acid sugars (in vitro), in spite of the conservation of the residues that are expected to be important for catalytic activity and cofactor binding. May have evolved a divergent function.</text>
</comment>
<dbReference type="GO" id="GO:0009063">
    <property type="term" value="P:amino acid catabolic process"/>
    <property type="evidence" value="ECO:0007669"/>
    <property type="project" value="InterPro"/>
</dbReference>
<comment type="similarity">
    <text evidence="2">Belongs to the mandelate racemase/muconate lactonizing enzyme family. GalD subfamily.</text>
</comment>
<dbReference type="Pfam" id="PF02746">
    <property type="entry name" value="MR_MLE_N"/>
    <property type="match status" value="1"/>
</dbReference>
<evidence type="ECO:0000313" key="7">
    <source>
        <dbReference type="Proteomes" id="UP000031866"/>
    </source>
</evidence>
<dbReference type="FunFam" id="3.30.390.10:FF:000002">
    <property type="entry name" value="D-galactonate dehydratase family protein"/>
    <property type="match status" value="1"/>
</dbReference>
<accession>A0A0B5QUK2</accession>
<dbReference type="OrthoDB" id="9775391at2"/>
<dbReference type="GO" id="GO:0000287">
    <property type="term" value="F:magnesium ion binding"/>
    <property type="evidence" value="ECO:0007669"/>
    <property type="project" value="UniProtKB-ARBA"/>
</dbReference>
<dbReference type="Gene3D" id="3.20.20.120">
    <property type="entry name" value="Enolase-like C-terminal domain"/>
    <property type="match status" value="1"/>
</dbReference>
<dbReference type="InterPro" id="IPR018110">
    <property type="entry name" value="Mandel_Rmase/mucon_lact_enz_CS"/>
</dbReference>
<reference evidence="7" key="1">
    <citation type="submission" date="2014-12" db="EMBL/GenBank/DDBJ databases">
        <title>Genome sequence of Clostridium beijerinckii strain 59B.</title>
        <authorList>
            <person name="Little G.T."/>
            <person name="Minton N.P."/>
        </authorList>
    </citation>
    <scope>NUCLEOTIDE SEQUENCE [LARGE SCALE GENOMIC DNA]</scope>
    <source>
        <strain evidence="7">59B</strain>
    </source>
</reference>
<evidence type="ECO:0000256" key="3">
    <source>
        <dbReference type="ARBA" id="ARBA00022723"/>
    </source>
</evidence>
<keyword evidence="3" id="KW-0479">Metal-binding</keyword>
<evidence type="ECO:0000256" key="4">
    <source>
        <dbReference type="ARBA" id="ARBA00022842"/>
    </source>
</evidence>
<evidence type="ECO:0000256" key="2">
    <source>
        <dbReference type="ARBA" id="ARBA00010339"/>
    </source>
</evidence>
<dbReference type="InterPro" id="IPR034593">
    <property type="entry name" value="DgoD-like"/>
</dbReference>
<dbReference type="Proteomes" id="UP000031866">
    <property type="component" value="Chromosome"/>
</dbReference>
<dbReference type="SFLD" id="SFLDS00001">
    <property type="entry name" value="Enolase"/>
    <property type="match status" value="1"/>
</dbReference>
<organism evidence="6 7">
    <name type="scientific">Clostridium beijerinckii</name>
    <name type="common">Clostridium MP</name>
    <dbReference type="NCBI Taxonomy" id="1520"/>
    <lineage>
        <taxon>Bacteria</taxon>
        <taxon>Bacillati</taxon>
        <taxon>Bacillota</taxon>
        <taxon>Clostridia</taxon>
        <taxon>Eubacteriales</taxon>
        <taxon>Clostridiaceae</taxon>
        <taxon>Clostridium</taxon>
    </lineage>
</organism>
<sequence length="399" mass="45136">MEPTIITDVLCYITKPDRHNLVVVKVETNKGVYGLGCATFQQRPKAVSLVVSEYLKPILIGRDANNIEDLWQMMMVNSYWRNGPILNNAISGVDMALWDIKGKLANMPLYQLFGGKSRDAIAAYTHAVADNLEDLYTEIDEIRKKGYQHIRCQLGFYGGNSSGFHTTDNPTQGSYFDQDEYMRTTVSMFSSLREKYGYKFHILHDVHERLFPNQAVQFAKDVEKYKPYFIEDILPPDQNEWLSQIRSQTSTPLATGELFNNPMEWKSLIANRQVDFIRCHVSQIGGITPALKLGALCAAFGVRIAWHTPSDITPIGVAVNIHLNINLHNAAIQENIEINDNTRCAFSGIPEAKNGFFYPIESPGIGVDIDENEIIKYPVEYRPHEWTQSRIADGTIVTP</sequence>
<evidence type="ECO:0000256" key="1">
    <source>
        <dbReference type="ARBA" id="ARBA00003553"/>
    </source>
</evidence>
<evidence type="ECO:0000259" key="5">
    <source>
        <dbReference type="SMART" id="SM00922"/>
    </source>
</evidence>
<dbReference type="InterPro" id="IPR034589">
    <property type="entry name" value="D-mannonate_dehydratase-like"/>
</dbReference>
<gene>
    <name evidence="6" type="ORF">LF65_05386</name>
</gene>